<evidence type="ECO:0000256" key="3">
    <source>
        <dbReference type="ARBA" id="ARBA00022840"/>
    </source>
</evidence>
<evidence type="ECO:0000256" key="1">
    <source>
        <dbReference type="ARBA" id="ARBA00022448"/>
    </source>
</evidence>
<sequence>MTKNTILLQATELSFAYPGQALFNNWSGEITPGVTLIYGGDGRGKTSLLQLLAGVLPVQKGQLQIQGAYLHTEPDVYRNQIFWVDPATEDFDQMTVMEYFTSLHKQYPLFDETLLENVIEGLGLTPHVDKKLFMLSTGSKRKVWLAAAFAAGATINLLDDPFAALDKTSINFVVKMLTQFAQHSAQAWVITMYQVPQGVPLAGLIDLGD</sequence>
<evidence type="ECO:0000313" key="6">
    <source>
        <dbReference type="Proteomes" id="UP000650424"/>
    </source>
</evidence>
<evidence type="ECO:0000256" key="2">
    <source>
        <dbReference type="ARBA" id="ARBA00022741"/>
    </source>
</evidence>
<comment type="caution">
    <text evidence="5">The sequence shown here is derived from an EMBL/GenBank/DDBJ whole genome shotgun (WGS) entry which is preliminary data.</text>
</comment>
<evidence type="ECO:0000259" key="4">
    <source>
        <dbReference type="PROSITE" id="PS50893"/>
    </source>
</evidence>
<proteinExistence type="predicted"/>
<dbReference type="InterPro" id="IPR003439">
    <property type="entry name" value="ABC_transporter-like_ATP-bd"/>
</dbReference>
<dbReference type="EMBL" id="JACOGF010000002">
    <property type="protein sequence ID" value="MBC3916959.1"/>
    <property type="molecule type" value="Genomic_DNA"/>
</dbReference>
<keyword evidence="2" id="KW-0547">Nucleotide-binding</keyword>
<evidence type="ECO:0000313" key="5">
    <source>
        <dbReference type="EMBL" id="MBC3916959.1"/>
    </source>
</evidence>
<dbReference type="Gene3D" id="3.40.50.300">
    <property type="entry name" value="P-loop containing nucleotide triphosphate hydrolases"/>
    <property type="match status" value="1"/>
</dbReference>
<organism evidence="5 6">
    <name type="scientific">Undibacterium hunanense</name>
    <dbReference type="NCBI Taxonomy" id="2762292"/>
    <lineage>
        <taxon>Bacteria</taxon>
        <taxon>Pseudomonadati</taxon>
        <taxon>Pseudomonadota</taxon>
        <taxon>Betaproteobacteria</taxon>
        <taxon>Burkholderiales</taxon>
        <taxon>Oxalobacteraceae</taxon>
        <taxon>Undibacterium</taxon>
    </lineage>
</organism>
<feature type="domain" description="ABC transporter" evidence="4">
    <location>
        <begin position="8"/>
        <end position="205"/>
    </location>
</feature>
<dbReference type="Pfam" id="PF00005">
    <property type="entry name" value="ABC_tran"/>
    <property type="match status" value="1"/>
</dbReference>
<reference evidence="5 6" key="1">
    <citation type="submission" date="2020-08" db="EMBL/GenBank/DDBJ databases">
        <title>Novel species isolated from subtropical streams in China.</title>
        <authorList>
            <person name="Lu H."/>
        </authorList>
    </citation>
    <scope>NUCLEOTIDE SEQUENCE [LARGE SCALE GENOMIC DNA]</scope>
    <source>
        <strain evidence="5 6">CY18W</strain>
    </source>
</reference>
<accession>A0ABR6ZMD0</accession>
<dbReference type="GO" id="GO:0005524">
    <property type="term" value="F:ATP binding"/>
    <property type="evidence" value="ECO:0007669"/>
    <property type="project" value="UniProtKB-KW"/>
</dbReference>
<dbReference type="Proteomes" id="UP000650424">
    <property type="component" value="Unassembled WGS sequence"/>
</dbReference>
<keyword evidence="6" id="KW-1185">Reference proteome</keyword>
<dbReference type="PROSITE" id="PS50893">
    <property type="entry name" value="ABC_TRANSPORTER_2"/>
    <property type="match status" value="1"/>
</dbReference>
<dbReference type="InterPro" id="IPR027417">
    <property type="entry name" value="P-loop_NTPase"/>
</dbReference>
<dbReference type="SUPFAM" id="SSF52540">
    <property type="entry name" value="P-loop containing nucleoside triphosphate hydrolases"/>
    <property type="match status" value="1"/>
</dbReference>
<protein>
    <submittedName>
        <fullName evidence="5">ATP-binding cassette domain-containing protein</fullName>
    </submittedName>
</protein>
<dbReference type="InterPro" id="IPR051782">
    <property type="entry name" value="ABC_Transporter_VariousFunc"/>
</dbReference>
<dbReference type="PANTHER" id="PTHR42939:SF1">
    <property type="entry name" value="ABC TRANSPORTER ATP-BINDING PROTEIN ALBC-RELATED"/>
    <property type="match status" value="1"/>
</dbReference>
<dbReference type="PANTHER" id="PTHR42939">
    <property type="entry name" value="ABC TRANSPORTER ATP-BINDING PROTEIN ALBC-RELATED"/>
    <property type="match status" value="1"/>
</dbReference>
<dbReference type="RefSeq" id="WP_186946183.1">
    <property type="nucleotide sequence ID" value="NZ_JACOGF010000002.1"/>
</dbReference>
<name>A0ABR6ZMD0_9BURK</name>
<keyword evidence="3 5" id="KW-0067">ATP-binding</keyword>
<gene>
    <name evidence="5" type="ORF">H8L32_05675</name>
</gene>
<keyword evidence="1" id="KW-0813">Transport</keyword>